<accession>A0AAN9A4W7</accession>
<dbReference type="Proteomes" id="UP001381693">
    <property type="component" value="Unassembled WGS sequence"/>
</dbReference>
<dbReference type="PANTHER" id="PTHR46396:SF2">
    <property type="entry name" value="ILEI_PANDER DOMAIN-CONTAINING PROTEIN"/>
    <property type="match status" value="1"/>
</dbReference>
<proteinExistence type="predicted"/>
<protein>
    <submittedName>
        <fullName evidence="1">Uncharacterized protein</fullName>
    </submittedName>
</protein>
<name>A0AAN9A4W7_HALRR</name>
<dbReference type="GO" id="GO:0000139">
    <property type="term" value="C:Golgi membrane"/>
    <property type="evidence" value="ECO:0007669"/>
    <property type="project" value="TreeGrafter"/>
</dbReference>
<comment type="caution">
    <text evidence="1">The sequence shown here is derived from an EMBL/GenBank/DDBJ whole genome shotgun (WGS) entry which is preliminary data.</text>
</comment>
<dbReference type="PANTHER" id="PTHR46396">
    <property type="entry name" value="PROTEIN O-LINKED-MANNOSE BETA-1,2-N-ACETYLGLUCOSAMINYLTRANSFERASE 1"/>
    <property type="match status" value="1"/>
</dbReference>
<organism evidence="1 2">
    <name type="scientific">Halocaridina rubra</name>
    <name type="common">Hawaiian red shrimp</name>
    <dbReference type="NCBI Taxonomy" id="373956"/>
    <lineage>
        <taxon>Eukaryota</taxon>
        <taxon>Metazoa</taxon>
        <taxon>Ecdysozoa</taxon>
        <taxon>Arthropoda</taxon>
        <taxon>Crustacea</taxon>
        <taxon>Multicrustacea</taxon>
        <taxon>Malacostraca</taxon>
        <taxon>Eumalacostraca</taxon>
        <taxon>Eucarida</taxon>
        <taxon>Decapoda</taxon>
        <taxon>Pleocyemata</taxon>
        <taxon>Caridea</taxon>
        <taxon>Atyoidea</taxon>
        <taxon>Atyidae</taxon>
        <taxon>Halocaridina</taxon>
    </lineage>
</organism>
<reference evidence="1 2" key="1">
    <citation type="submission" date="2023-11" db="EMBL/GenBank/DDBJ databases">
        <title>Halocaridina rubra genome assembly.</title>
        <authorList>
            <person name="Smith C."/>
        </authorList>
    </citation>
    <scope>NUCLEOTIDE SEQUENCE [LARGE SCALE GENOMIC DNA]</scope>
    <source>
        <strain evidence="1">EP-1</strain>
        <tissue evidence="1">Whole</tissue>
    </source>
</reference>
<dbReference type="AlphaFoldDB" id="A0AAN9A4W7"/>
<dbReference type="GO" id="GO:0047223">
    <property type="term" value="F:beta-1,3-galactosyl-O-glycosyl-glycoprotein beta-1,3-N-acetylglucosaminyltransferase activity"/>
    <property type="evidence" value="ECO:0007669"/>
    <property type="project" value="TreeGrafter"/>
</dbReference>
<keyword evidence="2" id="KW-1185">Reference proteome</keyword>
<dbReference type="GO" id="GO:0016266">
    <property type="term" value="P:protein O-linked glycosylation via N-acetyl-galactosamine"/>
    <property type="evidence" value="ECO:0007669"/>
    <property type="project" value="TreeGrafter"/>
</dbReference>
<evidence type="ECO:0000313" key="2">
    <source>
        <dbReference type="Proteomes" id="UP001381693"/>
    </source>
</evidence>
<dbReference type="InterPro" id="IPR052463">
    <property type="entry name" value="O-linked_mannose_GnT"/>
</dbReference>
<sequence length="192" mass="21939">MLEFYDEKFLLAIPHFPFHISYANKNFAIFRWAFIWSKNGESWAEGSIFSTHSMSHIWQGGPLHLQAYPLRRNVSGSYCPQWPVTENWNARRRFCDLYEGYGDLCDCTNPSILAVPDSPFNVVKNDNLPTVIVASERPLAIHKCLRRLMSIRGSNSNMTLVVADGNPQQGLKEVEALVSLFGIKVHFLLSYQ</sequence>
<gene>
    <name evidence="1" type="ORF">SK128_003829</name>
</gene>
<evidence type="ECO:0000313" key="1">
    <source>
        <dbReference type="EMBL" id="KAK7080811.1"/>
    </source>
</evidence>
<dbReference type="EMBL" id="JAXCGZ010005783">
    <property type="protein sequence ID" value="KAK7080811.1"/>
    <property type="molecule type" value="Genomic_DNA"/>
</dbReference>